<feature type="compositionally biased region" description="Low complexity" evidence="1">
    <location>
        <begin position="31"/>
        <end position="50"/>
    </location>
</feature>
<accession>A0A484K6G0</accession>
<gene>
    <name evidence="2" type="ORF">CCAM_LOCUS2164</name>
</gene>
<sequence length="167" mass="17696">MIPTMVSTNFRLPISCLPAGCDARSSRIDRISSTMPPSSSSPRNRTSGSTIPASTAAALFSRWMQTLNRAAMASFFPRTPPSSRRSISGRIPSRNPISSLFSSSVDRLNSAAAEFSLAPAVPVFRISIIAGIGLSSDIALLFDSSIERLSSAVTACSRILKSGRVSN</sequence>
<name>A0A484K6G0_9ASTE</name>
<evidence type="ECO:0000256" key="1">
    <source>
        <dbReference type="SAM" id="MobiDB-lite"/>
    </source>
</evidence>
<protein>
    <submittedName>
        <fullName evidence="2">Uncharacterized protein</fullName>
    </submittedName>
</protein>
<evidence type="ECO:0000313" key="2">
    <source>
        <dbReference type="EMBL" id="VFQ60388.1"/>
    </source>
</evidence>
<dbReference type="AlphaFoldDB" id="A0A484K6G0"/>
<keyword evidence="3" id="KW-1185">Reference proteome</keyword>
<evidence type="ECO:0000313" key="3">
    <source>
        <dbReference type="Proteomes" id="UP000595140"/>
    </source>
</evidence>
<feature type="region of interest" description="Disordered" evidence="1">
    <location>
        <begin position="29"/>
        <end position="50"/>
    </location>
</feature>
<dbReference type="Proteomes" id="UP000595140">
    <property type="component" value="Unassembled WGS sequence"/>
</dbReference>
<organism evidence="2 3">
    <name type="scientific">Cuscuta campestris</name>
    <dbReference type="NCBI Taxonomy" id="132261"/>
    <lineage>
        <taxon>Eukaryota</taxon>
        <taxon>Viridiplantae</taxon>
        <taxon>Streptophyta</taxon>
        <taxon>Embryophyta</taxon>
        <taxon>Tracheophyta</taxon>
        <taxon>Spermatophyta</taxon>
        <taxon>Magnoliopsida</taxon>
        <taxon>eudicotyledons</taxon>
        <taxon>Gunneridae</taxon>
        <taxon>Pentapetalae</taxon>
        <taxon>asterids</taxon>
        <taxon>lamiids</taxon>
        <taxon>Solanales</taxon>
        <taxon>Convolvulaceae</taxon>
        <taxon>Cuscuteae</taxon>
        <taxon>Cuscuta</taxon>
        <taxon>Cuscuta subgen. Grammica</taxon>
        <taxon>Cuscuta sect. Cleistogrammica</taxon>
    </lineage>
</organism>
<proteinExistence type="predicted"/>
<dbReference type="EMBL" id="OOIL02000115">
    <property type="protein sequence ID" value="VFQ60388.1"/>
    <property type="molecule type" value="Genomic_DNA"/>
</dbReference>
<reference evidence="2 3" key="1">
    <citation type="submission" date="2018-04" db="EMBL/GenBank/DDBJ databases">
        <authorList>
            <person name="Vogel A."/>
        </authorList>
    </citation>
    <scope>NUCLEOTIDE SEQUENCE [LARGE SCALE GENOMIC DNA]</scope>
</reference>